<name>A0A8S1E6P4_9INSE</name>
<dbReference type="Proteomes" id="UP000494165">
    <property type="component" value="Unassembled WGS sequence"/>
</dbReference>
<organism evidence="1 2">
    <name type="scientific">Cloeon dipterum</name>
    <dbReference type="NCBI Taxonomy" id="197152"/>
    <lineage>
        <taxon>Eukaryota</taxon>
        <taxon>Metazoa</taxon>
        <taxon>Ecdysozoa</taxon>
        <taxon>Arthropoda</taxon>
        <taxon>Hexapoda</taxon>
        <taxon>Insecta</taxon>
        <taxon>Pterygota</taxon>
        <taxon>Palaeoptera</taxon>
        <taxon>Ephemeroptera</taxon>
        <taxon>Pisciforma</taxon>
        <taxon>Baetidae</taxon>
        <taxon>Cloeon</taxon>
    </lineage>
</organism>
<dbReference type="OrthoDB" id="2155246at2759"/>
<dbReference type="EMBL" id="CADEPI010000656">
    <property type="protein sequence ID" value="CAB3387965.1"/>
    <property type="molecule type" value="Genomic_DNA"/>
</dbReference>
<reference evidence="1 2" key="1">
    <citation type="submission" date="2020-04" db="EMBL/GenBank/DDBJ databases">
        <authorList>
            <person name="Alioto T."/>
            <person name="Alioto T."/>
            <person name="Gomez Garrido J."/>
        </authorList>
    </citation>
    <scope>NUCLEOTIDE SEQUENCE [LARGE SCALE GENOMIC DNA]</scope>
</reference>
<protein>
    <submittedName>
        <fullName evidence="1">Uncharacterized protein</fullName>
    </submittedName>
</protein>
<dbReference type="SUPFAM" id="SSF52949">
    <property type="entry name" value="Macro domain-like"/>
    <property type="match status" value="1"/>
</dbReference>
<dbReference type="AlphaFoldDB" id="A0A8S1E6P4"/>
<evidence type="ECO:0000313" key="1">
    <source>
        <dbReference type="EMBL" id="CAB3387965.1"/>
    </source>
</evidence>
<dbReference type="Gene3D" id="3.40.220.10">
    <property type="entry name" value="Leucine Aminopeptidase, subunit E, domain 1"/>
    <property type="match status" value="1"/>
</dbReference>
<gene>
    <name evidence="1" type="ORF">CLODIP_2_CD04605</name>
</gene>
<keyword evidence="2" id="KW-1185">Reference proteome</keyword>
<dbReference type="InterPro" id="IPR043472">
    <property type="entry name" value="Macro_dom-like"/>
</dbReference>
<sequence>MRGYNSRQYRRVNYGMRALPDCRCGCSEEQHHWLGATLKEVLDDVQQIKHAVFSKPDHQTLTPTLTLTKTKSKSNLTVRGNDAKIFEIAGDLFQDAPEDAALAHCVEAHFLMAAVLAVTFKELFGNVDYLKTQQKRPGQTAALRIRSAEDGYSRIVFYLVTKPRSANANLTQMTSKQLFETSPANAPNIAPQHWQSQE</sequence>
<comment type="caution">
    <text evidence="1">The sequence shown here is derived from an EMBL/GenBank/DDBJ whole genome shotgun (WGS) entry which is preliminary data.</text>
</comment>
<proteinExistence type="predicted"/>
<accession>A0A8S1E6P4</accession>
<evidence type="ECO:0000313" key="2">
    <source>
        <dbReference type="Proteomes" id="UP000494165"/>
    </source>
</evidence>